<reference evidence="1 2" key="1">
    <citation type="submission" date="2023-08" db="EMBL/GenBank/DDBJ databases">
        <title>Black Yeasts Isolated from many extreme environments.</title>
        <authorList>
            <person name="Coleine C."/>
            <person name="Stajich J.E."/>
            <person name="Selbmann L."/>
        </authorList>
    </citation>
    <scope>NUCLEOTIDE SEQUENCE [LARGE SCALE GENOMIC DNA]</scope>
    <source>
        <strain evidence="1 2">CCFEE 5910</strain>
    </source>
</reference>
<accession>A0AAN7YEU3</accession>
<protein>
    <submittedName>
        <fullName evidence="1">Uncharacterized protein</fullName>
    </submittedName>
</protein>
<dbReference type="AlphaFoldDB" id="A0AAN7YEU3"/>
<evidence type="ECO:0000313" key="2">
    <source>
        <dbReference type="Proteomes" id="UP001309876"/>
    </source>
</evidence>
<proteinExistence type="predicted"/>
<dbReference type="Proteomes" id="UP001309876">
    <property type="component" value="Unassembled WGS sequence"/>
</dbReference>
<name>A0AAN7YEU3_9EURO</name>
<sequence>MAVVPAQPTLVGIPCELRLPIYEQIFEDAYLRVCPDDYSQEWPRDVQAFNSWRAITQVNQQLRLEATPLFERALFLTVPSKKDLLLASKACPGLKETHIEDEPYDVSVYRAYFPNIERVNIGCPTLDNEYLGRPLVCKSWTDLFLTLCGKKDDAMMQELRVLADNAGKVGATRYVPDDMSTGPDEPSCTVICKLQYMHINWQENIDSFRLSDELKFYYRLDIDVKNWKIAYRYMLFKPPWQYEKREWIPSEEMMILTEGLRWPALYHPRTDKLRVMWRGKEDEVERNNEQPERIALKEWSRLGSGPPSKFWADRYRKRNILGKALKHQCFCVPEDAHSRASAALRLLGDKGETANQAGDN</sequence>
<organism evidence="1 2">
    <name type="scientific">Lithohypha guttulata</name>
    <dbReference type="NCBI Taxonomy" id="1690604"/>
    <lineage>
        <taxon>Eukaryota</taxon>
        <taxon>Fungi</taxon>
        <taxon>Dikarya</taxon>
        <taxon>Ascomycota</taxon>
        <taxon>Pezizomycotina</taxon>
        <taxon>Eurotiomycetes</taxon>
        <taxon>Chaetothyriomycetidae</taxon>
        <taxon>Chaetothyriales</taxon>
        <taxon>Trichomeriaceae</taxon>
        <taxon>Lithohypha</taxon>
    </lineage>
</organism>
<comment type="caution">
    <text evidence="1">The sequence shown here is derived from an EMBL/GenBank/DDBJ whole genome shotgun (WGS) entry which is preliminary data.</text>
</comment>
<keyword evidence="2" id="KW-1185">Reference proteome</keyword>
<evidence type="ECO:0000313" key="1">
    <source>
        <dbReference type="EMBL" id="KAK5082973.1"/>
    </source>
</evidence>
<gene>
    <name evidence="1" type="ORF">LTR05_006855</name>
</gene>
<dbReference type="EMBL" id="JAVRRJ010000007">
    <property type="protein sequence ID" value="KAK5082973.1"/>
    <property type="molecule type" value="Genomic_DNA"/>
</dbReference>